<dbReference type="InterPro" id="IPR000008">
    <property type="entry name" value="C2_dom"/>
</dbReference>
<evidence type="ECO:0000313" key="23">
    <source>
        <dbReference type="Proteomes" id="UP001497497"/>
    </source>
</evidence>
<dbReference type="CDD" id="cd04048">
    <property type="entry name" value="C2A_Copine"/>
    <property type="match status" value="1"/>
</dbReference>
<keyword evidence="23" id="KW-1185">Reference proteome</keyword>
<evidence type="ECO:0000256" key="3">
    <source>
        <dbReference type="ARBA" id="ARBA00004246"/>
    </source>
</evidence>
<evidence type="ECO:0000256" key="19">
    <source>
        <dbReference type="SAM" id="MobiDB-lite"/>
    </source>
</evidence>
<name>A0AAV2IHA2_LYMST</name>
<dbReference type="FunFam" id="2.60.40.150:FF:000099">
    <property type="entry name" value="Copine 3"/>
    <property type="match status" value="1"/>
</dbReference>
<dbReference type="Gene3D" id="2.60.40.150">
    <property type="entry name" value="C2 domain"/>
    <property type="match status" value="2"/>
</dbReference>
<dbReference type="Pfam" id="PF00168">
    <property type="entry name" value="C2"/>
    <property type="match status" value="2"/>
</dbReference>
<evidence type="ECO:0000256" key="14">
    <source>
        <dbReference type="ARBA" id="ARBA00023242"/>
    </source>
</evidence>
<evidence type="ECO:0000256" key="17">
    <source>
        <dbReference type="ARBA" id="ARBA00074834"/>
    </source>
</evidence>
<dbReference type="InterPro" id="IPR035892">
    <property type="entry name" value="C2_domain_sf"/>
</dbReference>
<keyword evidence="12" id="KW-0965">Cell junction</keyword>
<feature type="region of interest" description="Disordered" evidence="19">
    <location>
        <begin position="541"/>
        <end position="589"/>
    </location>
</feature>
<comment type="caution">
    <text evidence="22">The sequence shown here is derived from an EMBL/GenBank/DDBJ whole genome shotgun (WGS) entry which is preliminary data.</text>
</comment>
<dbReference type="CDD" id="cd04047">
    <property type="entry name" value="C2B_Copine"/>
    <property type="match status" value="1"/>
</dbReference>
<dbReference type="InterPro" id="IPR037768">
    <property type="entry name" value="C2B_Copine"/>
</dbReference>
<reference evidence="22 23" key="1">
    <citation type="submission" date="2024-04" db="EMBL/GenBank/DDBJ databases">
        <authorList>
            <consortium name="Genoscope - CEA"/>
            <person name="William W."/>
        </authorList>
    </citation>
    <scope>NUCLEOTIDE SEQUENCE [LARGE SCALE GENOMIC DNA]</scope>
</reference>
<comment type="function">
    <text evidence="15">Calcium-dependent phospholipid-binding protein that plays a role in ERBB2-mediated tumor cell migration in response to growth factor heregulin stimulation.</text>
</comment>
<evidence type="ECO:0000256" key="7">
    <source>
        <dbReference type="ARBA" id="ARBA00022490"/>
    </source>
</evidence>
<feature type="domain" description="VWFA" evidence="21">
    <location>
        <begin position="304"/>
        <end position="528"/>
    </location>
</feature>
<dbReference type="InterPro" id="IPR045052">
    <property type="entry name" value="Copine"/>
</dbReference>
<dbReference type="InterPro" id="IPR010734">
    <property type="entry name" value="Copine_C"/>
</dbReference>
<gene>
    <name evidence="22" type="ORF">GSLYS_00019840001</name>
</gene>
<evidence type="ECO:0000256" key="18">
    <source>
        <dbReference type="ARBA" id="ARBA00076171"/>
    </source>
</evidence>
<evidence type="ECO:0000256" key="16">
    <source>
        <dbReference type="ARBA" id="ARBA00065466"/>
    </source>
</evidence>
<dbReference type="GO" id="GO:0005886">
    <property type="term" value="C:plasma membrane"/>
    <property type="evidence" value="ECO:0007669"/>
    <property type="project" value="UniProtKB-SubCell"/>
</dbReference>
<evidence type="ECO:0000256" key="10">
    <source>
        <dbReference type="ARBA" id="ARBA00022737"/>
    </source>
</evidence>
<proteinExistence type="inferred from homology"/>
<dbReference type="GO" id="GO:0005737">
    <property type="term" value="C:cytoplasm"/>
    <property type="evidence" value="ECO:0007669"/>
    <property type="project" value="UniProtKB-SubCell"/>
</dbReference>
<dbReference type="FunFam" id="2.60.40.150:FF:000042">
    <property type="entry name" value="Copine 3"/>
    <property type="match status" value="1"/>
</dbReference>
<dbReference type="SMART" id="SM00327">
    <property type="entry name" value="VWA"/>
    <property type="match status" value="1"/>
</dbReference>
<dbReference type="EMBL" id="CAXITT010000812">
    <property type="protein sequence ID" value="CAL1546463.1"/>
    <property type="molecule type" value="Genomic_DNA"/>
</dbReference>
<comment type="subunit">
    <text evidence="16">Monomer. Interacts with ERBB2 (preferentially with the tyrosine phosphorylated form); this interaction occurs at the cell membrane and is increased in a growth factor heregulin-dependent manner. Interacts with SHC1; this interaction may mediate the binding of CPNE3 with ERBB2. Interacts with RACK1.</text>
</comment>
<dbReference type="PANTHER" id="PTHR10857:SF102">
    <property type="entry name" value="C2 DOMAIN-CONTAINING PROTEIN"/>
    <property type="match status" value="1"/>
</dbReference>
<dbReference type="GO" id="GO:0071277">
    <property type="term" value="P:cellular response to calcium ion"/>
    <property type="evidence" value="ECO:0007669"/>
    <property type="project" value="TreeGrafter"/>
</dbReference>
<dbReference type="SUPFAM" id="SSF53300">
    <property type="entry name" value="vWA-like"/>
    <property type="match status" value="1"/>
</dbReference>
<dbReference type="SMART" id="SM00239">
    <property type="entry name" value="C2"/>
    <property type="match status" value="2"/>
</dbReference>
<dbReference type="Pfam" id="PF07002">
    <property type="entry name" value="Copine"/>
    <property type="match status" value="1"/>
</dbReference>
<feature type="domain" description="C2" evidence="20">
    <location>
        <begin position="1"/>
        <end position="127"/>
    </location>
</feature>
<evidence type="ECO:0000256" key="4">
    <source>
        <dbReference type="ARBA" id="ARBA00004496"/>
    </source>
</evidence>
<evidence type="ECO:0000256" key="11">
    <source>
        <dbReference type="ARBA" id="ARBA00022837"/>
    </source>
</evidence>
<protein>
    <recommendedName>
        <fullName evidence="17">Copine-3</fullName>
    </recommendedName>
    <alternativeName>
        <fullName evidence="18">Copine III</fullName>
    </alternativeName>
</protein>
<evidence type="ECO:0000256" key="6">
    <source>
        <dbReference type="ARBA" id="ARBA00022475"/>
    </source>
</evidence>
<evidence type="ECO:0000256" key="8">
    <source>
        <dbReference type="ARBA" id="ARBA00022553"/>
    </source>
</evidence>
<dbReference type="GO" id="GO:0005544">
    <property type="term" value="F:calcium-dependent phospholipid binding"/>
    <property type="evidence" value="ECO:0007669"/>
    <property type="project" value="InterPro"/>
</dbReference>
<keyword evidence="8" id="KW-0597">Phosphoprotein</keyword>
<keyword evidence="11" id="KW-0106">Calcium</keyword>
<dbReference type="InterPro" id="IPR002035">
    <property type="entry name" value="VWF_A"/>
</dbReference>
<sequence>MAAPQAVYPVPGVGASQLVQKVELRISCKNLPNRDIGSLSDPCAVLYFKYHDKFKEFSRTEHAKNTLDPKFTTPFTVDYHFETVQHVRIRIFDLDNTTEKLDDDDFLGQMECTLGQIVSKSPFTKTLTRKNGQDMSNCFITISAEEIKEGCELALLRFGAKKLENKDFMGKSDPFLEVSRGLPDGTWQVVHRTEVVKNNLNPEWRPFSVRLQLLCGGDRTRPIRFDVFDWDGDGSHDLIGGFTSTLEELSKASTGQQVTWPCVNEGKKAKKKGYKDSGTVILNSFQIQKEHTFLDYIFGGLQINLTIGVDFTASNGKPKERGSLHFIDYQHPNEYMQAINAVGSVLQDYDWDKMFPALGFGALIPPSMTVSFEFPLNFNPQNPFCAGIQGVLNAYVNCIQQIELYGPTNVAPIINHVARFAADAQNGELQGRGAATYYILMLLTDGVLSDMDDVRNAIVNASGLPMSLIIVGVGQADFADMNRLDGDDGVLKSTRGIPVKRDIVQFVPFRDFKQSHPAELARHVLAEIPKQVTGYFLMRNLPPNKPQPQPVAPIQPQPGASVAPIQPQPGAPVAPFQPQPGAPVAPFQPHQGHRLLFPLTSHKIITPQATCPLSW</sequence>
<evidence type="ECO:0000259" key="20">
    <source>
        <dbReference type="PROSITE" id="PS50004"/>
    </source>
</evidence>
<evidence type="ECO:0000256" key="5">
    <source>
        <dbReference type="ARBA" id="ARBA00009048"/>
    </source>
</evidence>
<dbReference type="AlphaFoldDB" id="A0AAV2IHA2"/>
<dbReference type="InterPro" id="IPR036465">
    <property type="entry name" value="vWFA_dom_sf"/>
</dbReference>
<dbReference type="SUPFAM" id="SSF49562">
    <property type="entry name" value="C2 domain (Calcium/lipid-binding domain, CaLB)"/>
    <property type="match status" value="2"/>
</dbReference>
<feature type="domain" description="C2" evidence="20">
    <location>
        <begin position="134"/>
        <end position="261"/>
    </location>
</feature>
<evidence type="ECO:0000256" key="2">
    <source>
        <dbReference type="ARBA" id="ARBA00004236"/>
    </source>
</evidence>
<dbReference type="GO" id="GO:0005925">
    <property type="term" value="C:focal adhesion"/>
    <property type="evidence" value="ECO:0007669"/>
    <property type="project" value="UniProtKB-SubCell"/>
</dbReference>
<comment type="similarity">
    <text evidence="5">Belongs to the copine family.</text>
</comment>
<evidence type="ECO:0000256" key="1">
    <source>
        <dbReference type="ARBA" id="ARBA00004123"/>
    </source>
</evidence>
<evidence type="ECO:0000259" key="21">
    <source>
        <dbReference type="PROSITE" id="PS50234"/>
    </source>
</evidence>
<keyword evidence="7" id="KW-0963">Cytoplasm</keyword>
<dbReference type="Proteomes" id="UP001497497">
    <property type="component" value="Unassembled WGS sequence"/>
</dbReference>
<comment type="subcellular location">
    <subcellularLocation>
        <location evidence="3">Cell junction</location>
        <location evidence="3">Focal adhesion</location>
    </subcellularLocation>
    <subcellularLocation>
        <location evidence="2">Cell membrane</location>
    </subcellularLocation>
    <subcellularLocation>
        <location evidence="4">Cytoplasm</location>
    </subcellularLocation>
    <subcellularLocation>
        <location evidence="1">Nucleus</location>
    </subcellularLocation>
</comment>
<dbReference type="GO" id="GO:0046872">
    <property type="term" value="F:metal ion binding"/>
    <property type="evidence" value="ECO:0007669"/>
    <property type="project" value="UniProtKB-KW"/>
</dbReference>
<accession>A0AAV2IHA2</accession>
<keyword evidence="13" id="KW-0472">Membrane</keyword>
<evidence type="ECO:0000256" key="15">
    <source>
        <dbReference type="ARBA" id="ARBA00058857"/>
    </source>
</evidence>
<keyword evidence="14" id="KW-0539">Nucleus</keyword>
<organism evidence="22 23">
    <name type="scientific">Lymnaea stagnalis</name>
    <name type="common">Great pond snail</name>
    <name type="synonym">Helix stagnalis</name>
    <dbReference type="NCBI Taxonomy" id="6523"/>
    <lineage>
        <taxon>Eukaryota</taxon>
        <taxon>Metazoa</taxon>
        <taxon>Spiralia</taxon>
        <taxon>Lophotrochozoa</taxon>
        <taxon>Mollusca</taxon>
        <taxon>Gastropoda</taxon>
        <taxon>Heterobranchia</taxon>
        <taxon>Euthyneura</taxon>
        <taxon>Panpulmonata</taxon>
        <taxon>Hygrophila</taxon>
        <taxon>Lymnaeoidea</taxon>
        <taxon>Lymnaeidae</taxon>
        <taxon>Lymnaea</taxon>
    </lineage>
</organism>
<dbReference type="PANTHER" id="PTHR10857">
    <property type="entry name" value="COPINE"/>
    <property type="match status" value="1"/>
</dbReference>
<keyword evidence="6" id="KW-1003">Cell membrane</keyword>
<dbReference type="PROSITE" id="PS50234">
    <property type="entry name" value="VWFA"/>
    <property type="match status" value="1"/>
</dbReference>
<keyword evidence="9" id="KW-0479">Metal-binding</keyword>
<evidence type="ECO:0000313" key="22">
    <source>
        <dbReference type="EMBL" id="CAL1546463.1"/>
    </source>
</evidence>
<evidence type="ECO:0000256" key="9">
    <source>
        <dbReference type="ARBA" id="ARBA00022723"/>
    </source>
</evidence>
<keyword evidence="10" id="KW-0677">Repeat</keyword>
<feature type="compositionally biased region" description="Pro residues" evidence="19">
    <location>
        <begin position="543"/>
        <end position="556"/>
    </location>
</feature>
<feature type="compositionally biased region" description="Pro residues" evidence="19">
    <location>
        <begin position="566"/>
        <end position="583"/>
    </location>
</feature>
<evidence type="ECO:0000256" key="12">
    <source>
        <dbReference type="ARBA" id="ARBA00022949"/>
    </source>
</evidence>
<dbReference type="GO" id="GO:0005634">
    <property type="term" value="C:nucleus"/>
    <property type="evidence" value="ECO:0007669"/>
    <property type="project" value="UniProtKB-SubCell"/>
</dbReference>
<evidence type="ECO:0000256" key="13">
    <source>
        <dbReference type="ARBA" id="ARBA00023136"/>
    </source>
</evidence>
<dbReference type="PROSITE" id="PS50004">
    <property type="entry name" value="C2"/>
    <property type="match status" value="2"/>
</dbReference>